<dbReference type="InterPro" id="IPR001849">
    <property type="entry name" value="PH_domain"/>
</dbReference>
<dbReference type="SUPFAM" id="SSF50729">
    <property type="entry name" value="PH domain-like"/>
    <property type="match status" value="1"/>
</dbReference>
<feature type="compositionally biased region" description="Polar residues" evidence="1">
    <location>
        <begin position="909"/>
        <end position="918"/>
    </location>
</feature>
<comment type="caution">
    <text evidence="4">The sequence shown here is derived from an EMBL/GenBank/DDBJ whole genome shotgun (WGS) entry which is preliminary data.</text>
</comment>
<feature type="compositionally biased region" description="Low complexity" evidence="1">
    <location>
        <begin position="716"/>
        <end position="726"/>
    </location>
</feature>
<feature type="compositionally biased region" description="Basic and acidic residues" evidence="1">
    <location>
        <begin position="228"/>
        <end position="247"/>
    </location>
</feature>
<feature type="compositionally biased region" description="Pro residues" evidence="1">
    <location>
        <begin position="834"/>
        <end position="844"/>
    </location>
</feature>
<dbReference type="Pfam" id="PF00169">
    <property type="entry name" value="PH"/>
    <property type="match status" value="1"/>
</dbReference>
<dbReference type="PANTHER" id="PTHR11243">
    <property type="entry name" value="GROWTH FACTOR RECEPTOR-BOUND PROTEIN"/>
    <property type="match status" value="1"/>
</dbReference>
<feature type="compositionally biased region" description="Polar residues" evidence="1">
    <location>
        <begin position="272"/>
        <end position="300"/>
    </location>
</feature>
<feature type="domain" description="PH" evidence="2">
    <location>
        <begin position="456"/>
        <end position="567"/>
    </location>
</feature>
<dbReference type="CDD" id="cd01259">
    <property type="entry name" value="PH_APBB1IP"/>
    <property type="match status" value="1"/>
</dbReference>
<organism evidence="4 5">
    <name type="scientific">Clavelina lepadiformis</name>
    <name type="common">Light-bulb sea squirt</name>
    <name type="synonym">Ascidia lepadiformis</name>
    <dbReference type="NCBI Taxonomy" id="159417"/>
    <lineage>
        <taxon>Eukaryota</taxon>
        <taxon>Metazoa</taxon>
        <taxon>Chordata</taxon>
        <taxon>Tunicata</taxon>
        <taxon>Ascidiacea</taxon>
        <taxon>Aplousobranchia</taxon>
        <taxon>Clavelinidae</taxon>
        <taxon>Clavelina</taxon>
    </lineage>
</organism>
<feature type="compositionally biased region" description="Low complexity" evidence="1">
    <location>
        <begin position="645"/>
        <end position="656"/>
    </location>
</feature>
<feature type="compositionally biased region" description="Polar residues" evidence="1">
    <location>
        <begin position="584"/>
        <end position="604"/>
    </location>
</feature>
<evidence type="ECO:0000259" key="3">
    <source>
        <dbReference type="PROSITE" id="PS50200"/>
    </source>
</evidence>
<feature type="compositionally biased region" description="Pro residues" evidence="1">
    <location>
        <begin position="862"/>
        <end position="872"/>
    </location>
</feature>
<feature type="compositionally biased region" description="Pro residues" evidence="1">
    <location>
        <begin position="774"/>
        <end position="783"/>
    </location>
</feature>
<feature type="compositionally biased region" description="Pro residues" evidence="1">
    <location>
        <begin position="706"/>
        <end position="715"/>
    </location>
</feature>
<accession>A0ABP0GT89</accession>
<dbReference type="Pfam" id="PF21989">
    <property type="entry name" value="RA_2"/>
    <property type="match status" value="1"/>
</dbReference>
<dbReference type="InterPro" id="IPR011993">
    <property type="entry name" value="PH-like_dom_sf"/>
</dbReference>
<feature type="region of interest" description="Disordered" evidence="1">
    <location>
        <begin position="15"/>
        <end position="34"/>
    </location>
</feature>
<evidence type="ECO:0000256" key="1">
    <source>
        <dbReference type="SAM" id="MobiDB-lite"/>
    </source>
</evidence>
<evidence type="ECO:0000259" key="2">
    <source>
        <dbReference type="PROSITE" id="PS50003"/>
    </source>
</evidence>
<dbReference type="InterPro" id="IPR029071">
    <property type="entry name" value="Ubiquitin-like_domsf"/>
</dbReference>
<dbReference type="EMBL" id="CAWYQH010000141">
    <property type="protein sequence ID" value="CAK8694940.1"/>
    <property type="molecule type" value="Genomic_DNA"/>
</dbReference>
<proteinExistence type="predicted"/>
<dbReference type="SMART" id="SM00233">
    <property type="entry name" value="PH"/>
    <property type="match status" value="1"/>
</dbReference>
<feature type="compositionally biased region" description="Polar residues" evidence="1">
    <location>
        <begin position="992"/>
        <end position="1002"/>
    </location>
</feature>
<dbReference type="InterPro" id="IPR039664">
    <property type="entry name" value="GRB/APBB1IP"/>
</dbReference>
<dbReference type="PROSITE" id="PS50003">
    <property type="entry name" value="PH_DOMAIN"/>
    <property type="match status" value="1"/>
</dbReference>
<dbReference type="SUPFAM" id="SSF54236">
    <property type="entry name" value="Ubiquitin-like"/>
    <property type="match status" value="1"/>
</dbReference>
<sequence length="1002" mass="111857">MLDDLCSFEENLPQINLERSGPQDFPDFGLSVPDDQSQKFNTLRRAGQGQQALSYSNYEDYGDEEDLSLDTLSKDIDLHQDQKHKPFSEEELATLSPVIHELDHLVDDLTSMGQSGANKDVKLPTVAKPVQSNKDFSQPLKITVNNELKPHTEKREKPVPPPVSQKPKLQLSAQRPKSEADFKDDQQPASQNGFTVKHSDSFESIKLQLEHKDHSMLKKTDSINSRLTKSEESITKSERSTTSDDISRSSTISDDLSRQSLAPDDVNRPADNFTTDTADIAKFSQSLSHGTEPVDNNNLSQEEREERLKSEKMRIALEKLKEARIQKLVVKVYNKDDSSKTMVIDERMTVRTVIKQLIEKNHFEYSPNWTLIEELPSVFMERMFEEHEKPCELMSHWTRDTTNQVRFMERKDKYALFKNPQHYLLAQTDQQENMQERQKQTLIEEFFSGKGPSSSVPEVEGYLHIKGDGKSWSRKYCVLRSSGLYVSKSGEPKKGKKLADLTCLVMFEQIYLYLGRGWKKKFKSPYDYGFALKHPAIQVKSKHIKYLVCEDFKSFMRWTVGIRLAKYGSDLLQNYEKTNEETKSTSNLSSLSYGRKTQQPQSAGGTPARVADGEGRPNTLPRGLGVKNIFEGAWQRANQEEKSADSTSDSLSVNSSMTRNKSVWKPNTKKSTNWWDLQDEDSASGTNSLASSLDALGSNNSLDKPGPTPPPPPPSVLSKPSASLSSMEHSLPPPMVVDDNLPLPPPAPSFLVDNLDMPPPPGNFYNAGNSPGKSFPPPPPPMGKKPNVPSETSGTFMQYDDPLPLPPPVPNYSEKKSFPPVPQAQPGFGLPYKGGPPKPPPKVPPKNYSNNNNSPTLEDPHPPPTFQPPPPEKSASLGNRVQAKKAPKKVSGNANNNHISPLTHYYSGGNPSVDQKASTFAMDDLPPPPPFVYDLKKTFAAVSKNAGNVEMMAVENLPPPPNTLFSYIKSNNTQGDRDGSVNKRIPPPPRRSAQTRLSGKHR</sequence>
<feature type="region of interest" description="Disordered" evidence="1">
    <location>
        <begin position="129"/>
        <end position="198"/>
    </location>
</feature>
<dbReference type="InterPro" id="IPR000159">
    <property type="entry name" value="RA_dom"/>
</dbReference>
<dbReference type="Gene3D" id="2.30.29.30">
    <property type="entry name" value="Pleckstrin-homology domain (PH domain)/Phosphotyrosine-binding domain (PTB)"/>
    <property type="match status" value="1"/>
</dbReference>
<dbReference type="Gene3D" id="3.10.20.90">
    <property type="entry name" value="Phosphatidylinositol 3-kinase Catalytic Subunit, Chain A, domain 1"/>
    <property type="match status" value="1"/>
</dbReference>
<feature type="region of interest" description="Disordered" evidence="1">
    <location>
        <begin position="638"/>
        <end position="922"/>
    </location>
</feature>
<dbReference type="InterPro" id="IPR039665">
    <property type="entry name" value="PH_APBB1IP"/>
</dbReference>
<dbReference type="SMART" id="SM00314">
    <property type="entry name" value="RA"/>
    <property type="match status" value="1"/>
</dbReference>
<feature type="compositionally biased region" description="Polar residues" evidence="1">
    <location>
        <begin position="963"/>
        <end position="974"/>
    </location>
</feature>
<dbReference type="Proteomes" id="UP001642483">
    <property type="component" value="Unassembled WGS sequence"/>
</dbReference>
<feature type="domain" description="Ras-associating" evidence="3">
    <location>
        <begin position="326"/>
        <end position="414"/>
    </location>
</feature>
<feature type="region of interest" description="Disordered" evidence="1">
    <location>
        <begin position="578"/>
        <end position="625"/>
    </location>
</feature>
<reference evidence="4 5" key="1">
    <citation type="submission" date="2024-02" db="EMBL/GenBank/DDBJ databases">
        <authorList>
            <person name="Daric V."/>
            <person name="Darras S."/>
        </authorList>
    </citation>
    <scope>NUCLEOTIDE SEQUENCE [LARGE SCALE GENOMIC DNA]</scope>
</reference>
<feature type="compositionally biased region" description="Low complexity" evidence="1">
    <location>
        <begin position="845"/>
        <end position="855"/>
    </location>
</feature>
<feature type="compositionally biased region" description="Basic and acidic residues" evidence="1">
    <location>
        <begin position="176"/>
        <end position="186"/>
    </location>
</feature>
<evidence type="ECO:0000313" key="5">
    <source>
        <dbReference type="Proteomes" id="UP001642483"/>
    </source>
</evidence>
<dbReference type="CDD" id="cd01787">
    <property type="entry name" value="RA_MRL"/>
    <property type="match status" value="1"/>
</dbReference>
<feature type="region of interest" description="Disordered" evidence="1">
    <location>
        <begin position="963"/>
        <end position="1002"/>
    </location>
</feature>
<name>A0ABP0GT89_CLALP</name>
<feature type="compositionally biased region" description="Basic and acidic residues" evidence="1">
    <location>
        <begin position="148"/>
        <end position="158"/>
    </location>
</feature>
<dbReference type="PANTHER" id="PTHR11243:SF23">
    <property type="entry name" value="LD06925P"/>
    <property type="match status" value="1"/>
</dbReference>
<keyword evidence="5" id="KW-1185">Reference proteome</keyword>
<dbReference type="PROSITE" id="PS50200">
    <property type="entry name" value="RA"/>
    <property type="match status" value="1"/>
</dbReference>
<protein>
    <submittedName>
        <fullName evidence="4">Uncharacterized protein</fullName>
    </submittedName>
</protein>
<gene>
    <name evidence="4" type="ORF">CVLEPA_LOCUS28263</name>
</gene>
<evidence type="ECO:0000313" key="4">
    <source>
        <dbReference type="EMBL" id="CAK8694940.1"/>
    </source>
</evidence>
<feature type="region of interest" description="Disordered" evidence="1">
    <location>
        <begin position="216"/>
        <end position="307"/>
    </location>
</feature>